<protein>
    <submittedName>
        <fullName evidence="1">Uncharacterized protein</fullName>
    </submittedName>
</protein>
<reference evidence="1 2" key="1">
    <citation type="submission" date="2016-03" db="EMBL/GenBank/DDBJ databases">
        <title>Whole genome sequencing of Grifola frondosa 9006-11.</title>
        <authorList>
            <person name="Min B."/>
            <person name="Park H."/>
            <person name="Kim J.-G."/>
            <person name="Cho H."/>
            <person name="Oh Y.-L."/>
            <person name="Kong W.-S."/>
            <person name="Choi I.-G."/>
        </authorList>
    </citation>
    <scope>NUCLEOTIDE SEQUENCE [LARGE SCALE GENOMIC DNA]</scope>
    <source>
        <strain evidence="1 2">9006-11</strain>
    </source>
</reference>
<dbReference type="AlphaFoldDB" id="A0A1C7MEE3"/>
<proteinExistence type="predicted"/>
<keyword evidence="2" id="KW-1185">Reference proteome</keyword>
<sequence>MALLPAIPTYTLRQSSCIETTILSALCCASFSREIRWKDANVPRFRDLTGVLAIVQEPSHALHIDMDSYSCLFGEAWRGRG</sequence>
<evidence type="ECO:0000313" key="1">
    <source>
        <dbReference type="EMBL" id="OBZ75178.1"/>
    </source>
</evidence>
<name>A0A1C7MEE3_GRIFR</name>
<dbReference type="Proteomes" id="UP000092993">
    <property type="component" value="Unassembled WGS sequence"/>
</dbReference>
<comment type="caution">
    <text evidence="1">The sequence shown here is derived from an EMBL/GenBank/DDBJ whole genome shotgun (WGS) entry which is preliminary data.</text>
</comment>
<accession>A0A1C7MEE3</accession>
<organism evidence="1 2">
    <name type="scientific">Grifola frondosa</name>
    <name type="common">Maitake</name>
    <name type="synonym">Polyporus frondosus</name>
    <dbReference type="NCBI Taxonomy" id="5627"/>
    <lineage>
        <taxon>Eukaryota</taxon>
        <taxon>Fungi</taxon>
        <taxon>Dikarya</taxon>
        <taxon>Basidiomycota</taxon>
        <taxon>Agaricomycotina</taxon>
        <taxon>Agaricomycetes</taxon>
        <taxon>Polyporales</taxon>
        <taxon>Grifolaceae</taxon>
        <taxon>Grifola</taxon>
    </lineage>
</organism>
<dbReference type="EMBL" id="LUGG01000004">
    <property type="protein sequence ID" value="OBZ75178.1"/>
    <property type="molecule type" value="Genomic_DNA"/>
</dbReference>
<gene>
    <name evidence="1" type="ORF">A0H81_04818</name>
</gene>
<evidence type="ECO:0000313" key="2">
    <source>
        <dbReference type="Proteomes" id="UP000092993"/>
    </source>
</evidence>